<dbReference type="Pfam" id="PF00005">
    <property type="entry name" value="ABC_tran"/>
    <property type="match status" value="1"/>
</dbReference>
<dbReference type="EMBL" id="JAVRHK010000024">
    <property type="protein sequence ID" value="MDT0678537.1"/>
    <property type="molecule type" value="Genomic_DNA"/>
</dbReference>
<evidence type="ECO:0000256" key="3">
    <source>
        <dbReference type="ARBA" id="ARBA00022840"/>
    </source>
</evidence>
<dbReference type="InterPro" id="IPR003439">
    <property type="entry name" value="ABC_transporter-like_ATP-bd"/>
</dbReference>
<comment type="caution">
    <text evidence="5">The sequence shown here is derived from an EMBL/GenBank/DDBJ whole genome shotgun (WGS) entry which is preliminary data.</text>
</comment>
<evidence type="ECO:0000313" key="5">
    <source>
        <dbReference type="EMBL" id="MDT0678537.1"/>
    </source>
</evidence>
<proteinExistence type="predicted"/>
<name>A0ABU3DAI3_9FLAO</name>
<dbReference type="PANTHER" id="PTHR42939">
    <property type="entry name" value="ABC TRANSPORTER ATP-BINDING PROTEIN ALBC-RELATED"/>
    <property type="match status" value="1"/>
</dbReference>
<dbReference type="Gene3D" id="3.40.50.300">
    <property type="entry name" value="P-loop containing nucleotide triphosphate hydrolases"/>
    <property type="match status" value="1"/>
</dbReference>
<dbReference type="InterPro" id="IPR017871">
    <property type="entry name" value="ABC_transporter-like_CS"/>
</dbReference>
<evidence type="ECO:0000256" key="1">
    <source>
        <dbReference type="ARBA" id="ARBA00022448"/>
    </source>
</evidence>
<dbReference type="CDD" id="cd03230">
    <property type="entry name" value="ABC_DR_subfamily_A"/>
    <property type="match status" value="1"/>
</dbReference>
<dbReference type="InterPro" id="IPR003593">
    <property type="entry name" value="AAA+_ATPase"/>
</dbReference>
<sequence>MQILKNNSSQVVIEAKNLRKEYQGKLALKGLNLEIGPGEIFCLLGQNGAGKSTTINLFLGFIKPTSGAAYINGLEVASNVTRIKESLAYIPENVMLYPNLTGIENLSLFSSLAGFKYSDKELRQYLENAGLPAEAAPRRVSGYSKGMRQKVGIAIAVAKHAKVLLLDEPTSGLDPKASNEFSELLLNLSNTGTAIFMATHDIFRSKAVGTRVGIMREGELVEVLPASDLEANELEKVYLNHMHL</sequence>
<dbReference type="InterPro" id="IPR027417">
    <property type="entry name" value="P-loop_NTPase"/>
</dbReference>
<dbReference type="SMART" id="SM00382">
    <property type="entry name" value="AAA"/>
    <property type="match status" value="1"/>
</dbReference>
<protein>
    <submittedName>
        <fullName evidence="5">ABC transporter ATP-binding protein</fullName>
    </submittedName>
</protein>
<dbReference type="PANTHER" id="PTHR42939:SF1">
    <property type="entry name" value="ABC TRANSPORTER ATP-BINDING PROTEIN ALBC-RELATED"/>
    <property type="match status" value="1"/>
</dbReference>
<evidence type="ECO:0000256" key="2">
    <source>
        <dbReference type="ARBA" id="ARBA00022741"/>
    </source>
</evidence>
<dbReference type="RefSeq" id="WP_311504872.1">
    <property type="nucleotide sequence ID" value="NZ_JAVRHK010000024.1"/>
</dbReference>
<dbReference type="Proteomes" id="UP001262582">
    <property type="component" value="Unassembled WGS sequence"/>
</dbReference>
<gene>
    <name evidence="5" type="ORF">RM539_18305</name>
</gene>
<keyword evidence="3 5" id="KW-0067">ATP-binding</keyword>
<organism evidence="5 6">
    <name type="scientific">Autumnicola musiva</name>
    <dbReference type="NCBI Taxonomy" id="3075589"/>
    <lineage>
        <taxon>Bacteria</taxon>
        <taxon>Pseudomonadati</taxon>
        <taxon>Bacteroidota</taxon>
        <taxon>Flavobacteriia</taxon>
        <taxon>Flavobacteriales</taxon>
        <taxon>Flavobacteriaceae</taxon>
        <taxon>Autumnicola</taxon>
    </lineage>
</organism>
<dbReference type="InterPro" id="IPR051782">
    <property type="entry name" value="ABC_Transporter_VariousFunc"/>
</dbReference>
<dbReference type="SUPFAM" id="SSF52540">
    <property type="entry name" value="P-loop containing nucleoside triphosphate hydrolases"/>
    <property type="match status" value="1"/>
</dbReference>
<keyword evidence="6" id="KW-1185">Reference proteome</keyword>
<evidence type="ECO:0000313" key="6">
    <source>
        <dbReference type="Proteomes" id="UP001262582"/>
    </source>
</evidence>
<keyword evidence="2" id="KW-0547">Nucleotide-binding</keyword>
<dbReference type="PROSITE" id="PS00211">
    <property type="entry name" value="ABC_TRANSPORTER_1"/>
    <property type="match status" value="1"/>
</dbReference>
<dbReference type="PROSITE" id="PS50893">
    <property type="entry name" value="ABC_TRANSPORTER_2"/>
    <property type="match status" value="1"/>
</dbReference>
<feature type="domain" description="ABC transporter" evidence="4">
    <location>
        <begin position="13"/>
        <end position="242"/>
    </location>
</feature>
<evidence type="ECO:0000259" key="4">
    <source>
        <dbReference type="PROSITE" id="PS50893"/>
    </source>
</evidence>
<keyword evidence="1" id="KW-0813">Transport</keyword>
<reference evidence="5 6" key="1">
    <citation type="submission" date="2023-09" db="EMBL/GenBank/DDBJ databases">
        <authorList>
            <person name="Rey-Velasco X."/>
        </authorList>
    </citation>
    <scope>NUCLEOTIDE SEQUENCE [LARGE SCALE GENOMIC DNA]</scope>
    <source>
        <strain evidence="5 6">F117</strain>
    </source>
</reference>
<dbReference type="GO" id="GO:0005524">
    <property type="term" value="F:ATP binding"/>
    <property type="evidence" value="ECO:0007669"/>
    <property type="project" value="UniProtKB-KW"/>
</dbReference>
<accession>A0ABU3DAI3</accession>